<dbReference type="InterPro" id="IPR038939">
    <property type="entry name" value="PDV1/PDV2"/>
</dbReference>
<dbReference type="Proteomes" id="UP001210211">
    <property type="component" value="Unassembled WGS sequence"/>
</dbReference>
<dbReference type="AlphaFoldDB" id="A0AAD5WGA3"/>
<name>A0AAD5WGA3_9POAL</name>
<dbReference type="PANTHER" id="PTHR33600">
    <property type="entry name" value="PLASTID DIVISION PROTEIN PDV2"/>
    <property type="match status" value="1"/>
</dbReference>
<gene>
    <name evidence="1" type="ORF">LUZ61_015402</name>
</gene>
<dbReference type="PANTHER" id="PTHR33600:SF4">
    <property type="entry name" value="PLASTID DIVISION PROTEIN PDV1"/>
    <property type="match status" value="1"/>
</dbReference>
<comment type="caution">
    <text evidence="1">The sequence shown here is derived from an EMBL/GenBank/DDBJ whole genome shotgun (WGS) entry which is preliminary data.</text>
</comment>
<sequence>MKWEMEEVEAVLEKIWDLHDKVIDAIHSTSRSRFLKSIAKNAKLFSTDAISVAPPPPVIGGAGGAADRRNGFVFVKGLDETTVSMAKAKSLNAIRTALEDLEDQLDFFHTVQSQQQAEWDAAIARVEQSRAILAMRLAEHQGQKYKVIEEAMAFVTDINTTAGHFVSHEDLCTKDQNDQSDKGQGLRMLVQALSSGTALAKGSVGGVLGNAAMFAVSLLALLQLNRMACRGGAGRVGGASRVGKRRDDKSMRLSICKG</sequence>
<dbReference type="GO" id="GO:0010020">
    <property type="term" value="P:chloroplast fission"/>
    <property type="evidence" value="ECO:0007669"/>
    <property type="project" value="InterPro"/>
</dbReference>
<proteinExistence type="predicted"/>
<organism evidence="1 2">
    <name type="scientific">Rhynchospora tenuis</name>
    <dbReference type="NCBI Taxonomy" id="198213"/>
    <lineage>
        <taxon>Eukaryota</taxon>
        <taxon>Viridiplantae</taxon>
        <taxon>Streptophyta</taxon>
        <taxon>Embryophyta</taxon>
        <taxon>Tracheophyta</taxon>
        <taxon>Spermatophyta</taxon>
        <taxon>Magnoliopsida</taxon>
        <taxon>Liliopsida</taxon>
        <taxon>Poales</taxon>
        <taxon>Cyperaceae</taxon>
        <taxon>Cyperoideae</taxon>
        <taxon>Rhynchosporeae</taxon>
        <taxon>Rhynchospora</taxon>
    </lineage>
</organism>
<reference evidence="1 2" key="1">
    <citation type="journal article" date="2022" name="Cell">
        <title>Repeat-based holocentromeres influence genome architecture and karyotype evolution.</title>
        <authorList>
            <person name="Hofstatter P.G."/>
            <person name="Thangavel G."/>
            <person name="Lux T."/>
            <person name="Neumann P."/>
            <person name="Vondrak T."/>
            <person name="Novak P."/>
            <person name="Zhang M."/>
            <person name="Costa L."/>
            <person name="Castellani M."/>
            <person name="Scott A."/>
            <person name="Toegelov H."/>
            <person name="Fuchs J."/>
            <person name="Mata-Sucre Y."/>
            <person name="Dias Y."/>
            <person name="Vanzela A.L.L."/>
            <person name="Huettel B."/>
            <person name="Almeida C.C.S."/>
            <person name="Simkova H."/>
            <person name="Souza G."/>
            <person name="Pedrosa-Harand A."/>
            <person name="Macas J."/>
            <person name="Mayer K.F.X."/>
            <person name="Houben A."/>
            <person name="Marques A."/>
        </authorList>
    </citation>
    <scope>NUCLEOTIDE SEQUENCE [LARGE SCALE GENOMIC DNA]</scope>
    <source>
        <strain evidence="1">RhyTen1mFocal</strain>
    </source>
</reference>
<protein>
    <recommendedName>
        <fullName evidence="3">Plastid division protein PDV1</fullName>
    </recommendedName>
</protein>
<dbReference type="EMBL" id="JAMRDG010000002">
    <property type="protein sequence ID" value="KAJ3686238.1"/>
    <property type="molecule type" value="Genomic_DNA"/>
</dbReference>
<accession>A0AAD5WGA3</accession>
<keyword evidence="2" id="KW-1185">Reference proteome</keyword>
<evidence type="ECO:0000313" key="1">
    <source>
        <dbReference type="EMBL" id="KAJ3686238.1"/>
    </source>
</evidence>
<evidence type="ECO:0008006" key="3">
    <source>
        <dbReference type="Google" id="ProtNLM"/>
    </source>
</evidence>
<evidence type="ECO:0000313" key="2">
    <source>
        <dbReference type="Proteomes" id="UP001210211"/>
    </source>
</evidence>